<feature type="region of interest" description="Disordered" evidence="1">
    <location>
        <begin position="1"/>
        <end position="93"/>
    </location>
</feature>
<evidence type="ECO:0000313" key="2">
    <source>
        <dbReference type="EMBL" id="ATB28700.1"/>
    </source>
</evidence>
<protein>
    <submittedName>
        <fullName evidence="2">Uncharacterized protein</fullName>
    </submittedName>
</protein>
<organism evidence="2 3">
    <name type="scientific">Melittangium boletus DSM 14713</name>
    <dbReference type="NCBI Taxonomy" id="1294270"/>
    <lineage>
        <taxon>Bacteria</taxon>
        <taxon>Pseudomonadati</taxon>
        <taxon>Myxococcota</taxon>
        <taxon>Myxococcia</taxon>
        <taxon>Myxococcales</taxon>
        <taxon>Cystobacterineae</taxon>
        <taxon>Archangiaceae</taxon>
        <taxon>Melittangium</taxon>
    </lineage>
</organism>
<dbReference type="AlphaFoldDB" id="A0A250IBW2"/>
<feature type="compositionally biased region" description="Low complexity" evidence="1">
    <location>
        <begin position="1"/>
        <end position="44"/>
    </location>
</feature>
<proteinExistence type="predicted"/>
<gene>
    <name evidence="2" type="ORF">MEBOL_002149</name>
</gene>
<dbReference type="Proteomes" id="UP000217289">
    <property type="component" value="Chromosome"/>
</dbReference>
<dbReference type="RefSeq" id="WP_095977362.1">
    <property type="nucleotide sequence ID" value="NZ_CP022163.1"/>
</dbReference>
<evidence type="ECO:0000256" key="1">
    <source>
        <dbReference type="SAM" id="MobiDB-lite"/>
    </source>
</evidence>
<keyword evidence="3" id="KW-1185">Reference proteome</keyword>
<dbReference type="KEGG" id="mbd:MEBOL_002149"/>
<sequence length="306" mass="31835">MSVGSTSGSSSSRSSSSSSSSSSSRSSSSSSEGSKTSKTSETSSPKTSAAERFSRSSFEAAPAKGGKTQDKPSKPSKSQPTSARPKAAFNRRDPTSVALQGQLQAPQVTGGLIHTKTLGPTGSFQKTAPGALPSAFERTPVVAPVPAIRQGNPGLDAINAVDLVSGKKHSCVTTVRTNLQRAGMKGVPTTTSDDKNNSRGMMTQMIQSGHWQSVALPNATPTTIKGGYGEVQAQVLTREAYLDAASKGLIPDGSVVFQTKHGWDYGDGAYGNDVGIVRNGAIFNYAQNNTMLVYSDMVEAVVLQPR</sequence>
<reference evidence="2 3" key="1">
    <citation type="submission" date="2017-06" db="EMBL/GenBank/DDBJ databases">
        <authorList>
            <person name="Kim H.J."/>
            <person name="Triplett B.A."/>
        </authorList>
    </citation>
    <scope>NUCLEOTIDE SEQUENCE [LARGE SCALE GENOMIC DNA]</scope>
    <source>
        <strain evidence="2 3">DSM 14713</strain>
    </source>
</reference>
<accession>A0A250IBW2</accession>
<evidence type="ECO:0000313" key="3">
    <source>
        <dbReference type="Proteomes" id="UP000217289"/>
    </source>
</evidence>
<name>A0A250IBW2_9BACT</name>
<dbReference type="OrthoDB" id="1523598at2"/>
<dbReference type="EMBL" id="CP022163">
    <property type="protein sequence ID" value="ATB28700.1"/>
    <property type="molecule type" value="Genomic_DNA"/>
</dbReference>